<gene>
    <name evidence="1" type="ORF">BCR44DRAFT_290939</name>
</gene>
<evidence type="ECO:0000313" key="1">
    <source>
        <dbReference type="EMBL" id="ORZ31260.1"/>
    </source>
</evidence>
<protein>
    <submittedName>
        <fullName evidence="1">Uncharacterized protein</fullName>
    </submittedName>
</protein>
<reference evidence="1 2" key="1">
    <citation type="submission" date="2016-07" db="EMBL/GenBank/DDBJ databases">
        <title>Pervasive Adenine N6-methylation of Active Genes in Fungi.</title>
        <authorList>
            <consortium name="DOE Joint Genome Institute"/>
            <person name="Mondo S.J."/>
            <person name="Dannebaum R.O."/>
            <person name="Kuo R.C."/>
            <person name="Labutti K."/>
            <person name="Haridas S."/>
            <person name="Kuo A."/>
            <person name="Salamov A."/>
            <person name="Ahrendt S.R."/>
            <person name="Lipzen A."/>
            <person name="Sullivan W."/>
            <person name="Andreopoulos W.B."/>
            <person name="Clum A."/>
            <person name="Lindquist E."/>
            <person name="Daum C."/>
            <person name="Ramamoorthy G.K."/>
            <person name="Gryganskyi A."/>
            <person name="Culley D."/>
            <person name="Magnuson J.K."/>
            <person name="James T.Y."/>
            <person name="O'Malley M.A."/>
            <person name="Stajich J.E."/>
            <person name="Spatafora J.W."/>
            <person name="Visel A."/>
            <person name="Grigoriev I.V."/>
        </authorList>
    </citation>
    <scope>NUCLEOTIDE SEQUENCE [LARGE SCALE GENOMIC DNA]</scope>
    <source>
        <strain evidence="1 2">PL171</strain>
    </source>
</reference>
<dbReference type="AlphaFoldDB" id="A0A1Y2H9K5"/>
<keyword evidence="2" id="KW-1185">Reference proteome</keyword>
<sequence length="377" mass="42132">MAQSLAFLHGQCAVIASNWSLLSVPFTSKKTFSVTSWRPSTRFHKTPGRRTFKAPFAPCSRSMCPSVQSPASSRFIILSGSLPAGSKTAFGFLVGAFSQSTLASNCAVTKTRSCKSTQFTSFAASTHIRARLFTSVHILANRPLSFTLPTTILHYGHFHRIQIDAGTENVLLEWSQNRIQHLFPVHRPNPVPVNIVSSVNNTRVERLWQFTNMFIAAPLRRTLDEFRRRFGFAVGMADRVRVFCVADATCRIARHMLNTWMNTQNSHTICSLKATPIEIQQATCATTPIQPGSLPTPADAYQAYQAEGGQLQVDQVVGFDPLDGHPALHGYREQFLQQWPIADIVADIHSNYESFSPIFMHFLIAHETITKQLQQRL</sequence>
<dbReference type="EMBL" id="MCFL01000064">
    <property type="protein sequence ID" value="ORZ31260.1"/>
    <property type="molecule type" value="Genomic_DNA"/>
</dbReference>
<comment type="caution">
    <text evidence="1">The sequence shown here is derived from an EMBL/GenBank/DDBJ whole genome shotgun (WGS) entry which is preliminary data.</text>
</comment>
<proteinExistence type="predicted"/>
<dbReference type="Proteomes" id="UP000193411">
    <property type="component" value="Unassembled WGS sequence"/>
</dbReference>
<accession>A0A1Y2H9K5</accession>
<organism evidence="1 2">
    <name type="scientific">Catenaria anguillulae PL171</name>
    <dbReference type="NCBI Taxonomy" id="765915"/>
    <lineage>
        <taxon>Eukaryota</taxon>
        <taxon>Fungi</taxon>
        <taxon>Fungi incertae sedis</taxon>
        <taxon>Blastocladiomycota</taxon>
        <taxon>Blastocladiomycetes</taxon>
        <taxon>Blastocladiales</taxon>
        <taxon>Catenariaceae</taxon>
        <taxon>Catenaria</taxon>
    </lineage>
</organism>
<evidence type="ECO:0000313" key="2">
    <source>
        <dbReference type="Proteomes" id="UP000193411"/>
    </source>
</evidence>
<name>A0A1Y2H9K5_9FUNG</name>